<dbReference type="InterPro" id="IPR006597">
    <property type="entry name" value="Sel1-like"/>
</dbReference>
<gene>
    <name evidence="4" type="ORF">A9Q84_06525</name>
</gene>
<dbReference type="Gene3D" id="1.25.40.10">
    <property type="entry name" value="Tetratricopeptide repeat domain"/>
    <property type="match status" value="2"/>
</dbReference>
<keyword evidence="3" id="KW-0732">Signal</keyword>
<organism evidence="4 5">
    <name type="scientific">Halobacteriovorax marinus</name>
    <dbReference type="NCBI Taxonomy" id="97084"/>
    <lineage>
        <taxon>Bacteria</taxon>
        <taxon>Pseudomonadati</taxon>
        <taxon>Bdellovibrionota</taxon>
        <taxon>Bacteriovoracia</taxon>
        <taxon>Bacteriovoracales</taxon>
        <taxon>Halobacteriovoraceae</taxon>
        <taxon>Halobacteriovorax</taxon>
    </lineage>
</organism>
<protein>
    <submittedName>
        <fullName evidence="4">Uncharacterized protein</fullName>
    </submittedName>
</protein>
<evidence type="ECO:0000256" key="1">
    <source>
        <dbReference type="ARBA" id="ARBA00008486"/>
    </source>
</evidence>
<accession>A0A1Y5F9I7</accession>
<evidence type="ECO:0000256" key="2">
    <source>
        <dbReference type="ARBA" id="ARBA00022737"/>
    </source>
</evidence>
<evidence type="ECO:0000313" key="4">
    <source>
        <dbReference type="EMBL" id="OUR97849.1"/>
    </source>
</evidence>
<proteinExistence type="inferred from homology"/>
<comment type="similarity">
    <text evidence="1">Belongs to the hcp beta-lactamase family.</text>
</comment>
<evidence type="ECO:0000313" key="5">
    <source>
        <dbReference type="Proteomes" id="UP000196531"/>
    </source>
</evidence>
<dbReference type="EMBL" id="MAAO01000005">
    <property type="protein sequence ID" value="OUR97849.1"/>
    <property type="molecule type" value="Genomic_DNA"/>
</dbReference>
<feature type="signal peptide" evidence="3">
    <location>
        <begin position="1"/>
        <end position="19"/>
    </location>
</feature>
<name>A0A1Y5F9I7_9BACT</name>
<reference evidence="5" key="1">
    <citation type="journal article" date="2017" name="Proc. Natl. Acad. Sci. U.S.A.">
        <title>Simulation of Deepwater Horizon oil plume reveals substrate specialization within a complex community of hydrocarbon-degraders.</title>
        <authorList>
            <person name="Hu P."/>
            <person name="Dubinsky E.A."/>
            <person name="Probst A.J."/>
            <person name="Wang J."/>
            <person name="Sieber C.M.K."/>
            <person name="Tom L.M."/>
            <person name="Gardinali P."/>
            <person name="Banfield J.F."/>
            <person name="Atlas R.M."/>
            <person name="Andersen G.L."/>
        </authorList>
    </citation>
    <scope>NUCLEOTIDE SEQUENCE [LARGE SCALE GENOMIC DNA]</scope>
</reference>
<dbReference type="PANTHER" id="PTHR13891">
    <property type="entry name" value="CYTOCHROME C OXIDASE ASSEMBLY FACTOR 7"/>
    <property type="match status" value="1"/>
</dbReference>
<dbReference type="InterPro" id="IPR040239">
    <property type="entry name" value="HcpB-like"/>
</dbReference>
<evidence type="ECO:0000256" key="3">
    <source>
        <dbReference type="SAM" id="SignalP"/>
    </source>
</evidence>
<dbReference type="PANTHER" id="PTHR13891:SF1">
    <property type="entry name" value="CYTOCHROME C OXIDASE ASSEMBLY FACTOR 7"/>
    <property type="match status" value="1"/>
</dbReference>
<dbReference type="SMART" id="SM00671">
    <property type="entry name" value="SEL1"/>
    <property type="match status" value="3"/>
</dbReference>
<feature type="chain" id="PRO_5039917799" evidence="3">
    <location>
        <begin position="20"/>
        <end position="564"/>
    </location>
</feature>
<dbReference type="SUPFAM" id="SSF81901">
    <property type="entry name" value="HCP-like"/>
    <property type="match status" value="3"/>
</dbReference>
<comment type="caution">
    <text evidence="4">The sequence shown here is derived from an EMBL/GenBank/DDBJ whole genome shotgun (WGS) entry which is preliminary data.</text>
</comment>
<dbReference type="InterPro" id="IPR011990">
    <property type="entry name" value="TPR-like_helical_dom_sf"/>
</dbReference>
<keyword evidence="2" id="KW-0677">Repeat</keyword>
<dbReference type="AlphaFoldDB" id="A0A1Y5F9I7"/>
<dbReference type="Proteomes" id="UP000196531">
    <property type="component" value="Unassembled WGS sequence"/>
</dbReference>
<sequence>MAKYLILLMFININSYANSGLGWNGNCYQIQNFKGEKLSRPTNFKIYGMEIFYNFAYALTLKEAKSHARVNLLNKVKRKCQKVPSDLKFIIQCPVDSDHIKKFHVIAVTKRCSEKFKNTKLETERKRGPKKTNPKAIKNQCRSGETIACNKGLLHAFYKDKPSLQRKYASALCKQNDKLGCFLKVLLSKNKYSSITSLVTLCKKKNSRACKKLGDNELKARNLKSAISYYEKACHLKNTKSCGLQGYLLKLTGQKVLGDRLLKKSCQKGNTISCADLAPKKRIKFCQEGLEKACQDEFMETQNVKMLSKSCQLNNANSCYKMAQINLKNKDYSLSHLRFTKSCLLGNLRACKNIVLIAPNASGGEIEINTNLCKNGDQKSCTYLAIANFKQKKYKLALGDLTGLCKKGDQLSCYYKALSLSKLNKLPEAIIELGKLCTKESPLVCLTLSKFQNGKDRIKTLRKGCKFKEHQSCFNLATKSKKNSQAQRKYYSESCLYANAQGCEKAGKILLKLKDNKTAKAYFKKGCRLEFANSCNSLASLSNKKEKNILLKKACKLGHKKSCP</sequence>